<dbReference type="GO" id="GO:0000922">
    <property type="term" value="C:spindle pole"/>
    <property type="evidence" value="ECO:0007669"/>
    <property type="project" value="UniProtKB-SubCell"/>
</dbReference>
<dbReference type="InterPro" id="IPR017441">
    <property type="entry name" value="Protein_kinase_ATP_BS"/>
</dbReference>
<keyword evidence="9" id="KW-0206">Cytoskeleton</keyword>
<dbReference type="GO" id="GO:0005813">
    <property type="term" value="C:centrosome"/>
    <property type="evidence" value="ECO:0007669"/>
    <property type="project" value="UniProtKB-SubCell"/>
</dbReference>
<keyword evidence="12" id="KW-0479">Metal-binding</keyword>
<evidence type="ECO:0000256" key="4">
    <source>
        <dbReference type="ARBA" id="ARBA00022527"/>
    </source>
</evidence>
<evidence type="ECO:0000256" key="2">
    <source>
        <dbReference type="ARBA" id="ARBA00004647"/>
    </source>
</evidence>
<name>A0A1B6M875_9HEMI</name>
<dbReference type="GO" id="GO:0006950">
    <property type="term" value="P:response to stress"/>
    <property type="evidence" value="ECO:0007669"/>
    <property type="project" value="UniProtKB-ARBA"/>
</dbReference>
<evidence type="ECO:0000259" key="15">
    <source>
        <dbReference type="PROSITE" id="PS50011"/>
    </source>
</evidence>
<dbReference type="SMART" id="SM00220">
    <property type="entry name" value="S_TKc"/>
    <property type="match status" value="1"/>
</dbReference>
<dbReference type="InterPro" id="IPR008271">
    <property type="entry name" value="Ser/Thr_kinase_AS"/>
</dbReference>
<feature type="binding site" evidence="13">
    <location>
        <position position="61"/>
    </location>
    <ligand>
        <name>ATP</name>
        <dbReference type="ChEBI" id="CHEBI:30616"/>
    </ligand>
</feature>
<dbReference type="SUPFAM" id="SSF56112">
    <property type="entry name" value="Protein kinase-like (PK-like)"/>
    <property type="match status" value="1"/>
</dbReference>
<dbReference type="EMBL" id="GEBQ01007840">
    <property type="protein sequence ID" value="JAT32137.1"/>
    <property type="molecule type" value="Transcribed_RNA"/>
</dbReference>
<feature type="binding site" evidence="12">
    <location>
        <position position="177"/>
    </location>
    <ligand>
        <name>Mg(2+)</name>
        <dbReference type="ChEBI" id="CHEBI:18420"/>
    </ligand>
</feature>
<feature type="active site" description="Proton acceptor" evidence="11">
    <location>
        <position position="159"/>
    </location>
</feature>
<evidence type="ECO:0000256" key="6">
    <source>
        <dbReference type="ARBA" id="ARBA00022741"/>
    </source>
</evidence>
<evidence type="ECO:0000256" key="12">
    <source>
        <dbReference type="PIRSR" id="PIRSR000615-3"/>
    </source>
</evidence>
<dbReference type="PROSITE" id="PS50011">
    <property type="entry name" value="PROTEIN_KINASE_DOM"/>
    <property type="match status" value="1"/>
</dbReference>
<evidence type="ECO:0000256" key="7">
    <source>
        <dbReference type="ARBA" id="ARBA00022777"/>
    </source>
</evidence>
<organism evidence="16">
    <name type="scientific">Graphocephala atropunctata</name>
    <dbReference type="NCBI Taxonomy" id="36148"/>
    <lineage>
        <taxon>Eukaryota</taxon>
        <taxon>Metazoa</taxon>
        <taxon>Ecdysozoa</taxon>
        <taxon>Arthropoda</taxon>
        <taxon>Hexapoda</taxon>
        <taxon>Insecta</taxon>
        <taxon>Pterygota</taxon>
        <taxon>Neoptera</taxon>
        <taxon>Paraneoptera</taxon>
        <taxon>Hemiptera</taxon>
        <taxon>Auchenorrhyncha</taxon>
        <taxon>Membracoidea</taxon>
        <taxon>Cicadellidae</taxon>
        <taxon>Cicadellinae</taxon>
        <taxon>Cicadellini</taxon>
        <taxon>Graphocephala</taxon>
    </lineage>
</organism>
<evidence type="ECO:0000256" key="14">
    <source>
        <dbReference type="RuleBase" id="RU000304"/>
    </source>
</evidence>
<keyword evidence="4 14" id="KW-0723">Serine/threonine-protein kinase</keyword>
<reference evidence="16" key="1">
    <citation type="submission" date="2015-11" db="EMBL/GenBank/DDBJ databases">
        <title>De novo transcriptome assembly of four potential Pierce s Disease insect vectors from Arizona vineyards.</title>
        <authorList>
            <person name="Tassone E.E."/>
        </authorList>
    </citation>
    <scope>NUCLEOTIDE SEQUENCE</scope>
</reference>
<keyword evidence="6 13" id="KW-0547">Nucleotide-binding</keyword>
<evidence type="ECO:0000256" key="8">
    <source>
        <dbReference type="ARBA" id="ARBA00022840"/>
    </source>
</evidence>
<dbReference type="AlphaFoldDB" id="A0A1B6M875"/>
<keyword evidence="5" id="KW-0808">Transferase</keyword>
<evidence type="ECO:0000256" key="9">
    <source>
        <dbReference type="ARBA" id="ARBA00023212"/>
    </source>
</evidence>
<dbReference type="Gene3D" id="1.10.510.10">
    <property type="entry name" value="Transferase(Phosphotransferase) domain 1"/>
    <property type="match status" value="1"/>
</dbReference>
<dbReference type="PANTHER" id="PTHR43289">
    <property type="entry name" value="MITOGEN-ACTIVATED PROTEIN KINASE KINASE KINASE 20-RELATED"/>
    <property type="match status" value="1"/>
</dbReference>
<dbReference type="FunFam" id="1.10.510.10:FF:000148">
    <property type="entry name" value="Serine/threonine-protein kinase Nek7"/>
    <property type="match status" value="1"/>
</dbReference>
<dbReference type="CDD" id="cd08224">
    <property type="entry name" value="STKc_Nek6_7"/>
    <property type="match status" value="1"/>
</dbReference>
<dbReference type="InterPro" id="IPR000719">
    <property type="entry name" value="Prot_kinase_dom"/>
</dbReference>
<evidence type="ECO:0000256" key="1">
    <source>
        <dbReference type="ARBA" id="ARBA00004300"/>
    </source>
</evidence>
<keyword evidence="7" id="KW-0418">Kinase</keyword>
<keyword evidence="9" id="KW-0963">Cytoplasm</keyword>
<feature type="binding site" evidence="12">
    <location>
        <position position="164"/>
    </location>
    <ligand>
        <name>Mg(2+)</name>
        <dbReference type="ChEBI" id="CHEBI:18420"/>
    </ligand>
</feature>
<sequence>MAEESSSQPTGTKGSPFSLDNLAVDRMIGRGQFSCVFRATLKEGGGGEGGDEGGRKAVALKKIQIFDMVDTKATLDCMKEINLLQQMDHPNVIKYFASFIKNKELIIVLELAEAGDLARMLRHFRRQRRLVPERTVWKYFVQICCALEHMHSRRVMHRDIKPANVFMTTEGVVKLGDLGLGRFFSAKTMAAHSMVGTPYYMSPERIHECGYTFSSDIWSLGCLLYEMAALQSPFFGNKMNLYSLCKKIERCEYPPLPSGIYSEQMQKLIGECISADPSTRPNIQYVHEVAQEMHERKVLRHPPPPLPHTPSSVSIRRVPTHSYHNRFSFT</sequence>
<evidence type="ECO:0000256" key="3">
    <source>
        <dbReference type="ARBA" id="ARBA00010886"/>
    </source>
</evidence>
<dbReference type="EC" id="2.7.11.34" evidence="10"/>
<accession>A0A1B6M875</accession>
<dbReference type="GO" id="GO:0005524">
    <property type="term" value="F:ATP binding"/>
    <property type="evidence" value="ECO:0007669"/>
    <property type="project" value="UniProtKB-UniRule"/>
</dbReference>
<proteinExistence type="inferred from homology"/>
<dbReference type="Gene3D" id="3.30.200.20">
    <property type="entry name" value="Phosphorylase Kinase, domain 1"/>
    <property type="match status" value="1"/>
</dbReference>
<evidence type="ECO:0000313" key="16">
    <source>
        <dbReference type="EMBL" id="JAT32137.1"/>
    </source>
</evidence>
<dbReference type="GO" id="GO:0046872">
    <property type="term" value="F:metal ion binding"/>
    <property type="evidence" value="ECO:0007669"/>
    <property type="project" value="UniProtKB-KW"/>
</dbReference>
<feature type="domain" description="Protein kinase" evidence="15">
    <location>
        <begin position="22"/>
        <end position="290"/>
    </location>
</feature>
<dbReference type="InterPro" id="IPR011009">
    <property type="entry name" value="Kinase-like_dom_sf"/>
</dbReference>
<evidence type="ECO:0000256" key="5">
    <source>
        <dbReference type="ARBA" id="ARBA00022679"/>
    </source>
</evidence>
<comment type="similarity">
    <text evidence="3">Belongs to the protein kinase superfamily. NEK Ser/Thr protein kinase family. NIMA subfamily.</text>
</comment>
<evidence type="ECO:0000256" key="10">
    <source>
        <dbReference type="ARBA" id="ARBA00039067"/>
    </source>
</evidence>
<comment type="subcellular location">
    <subcellularLocation>
        <location evidence="1">Cytoplasm</location>
        <location evidence="1">Cytoskeleton</location>
        <location evidence="1">Microtubule organizing center</location>
        <location evidence="1">Centrosome</location>
    </subcellularLocation>
    <subcellularLocation>
        <location evidence="2">Cytoplasm</location>
        <location evidence="2">Cytoskeleton</location>
        <location evidence="2">Spindle pole</location>
    </subcellularLocation>
</comment>
<evidence type="ECO:0000256" key="11">
    <source>
        <dbReference type="PIRSR" id="PIRSR000615-1"/>
    </source>
</evidence>
<keyword evidence="8 13" id="KW-0067">ATP-binding</keyword>
<dbReference type="PRINTS" id="PR00109">
    <property type="entry name" value="TYRKINASE"/>
</dbReference>
<dbReference type="PROSITE" id="PS00108">
    <property type="entry name" value="PROTEIN_KINASE_ST"/>
    <property type="match status" value="1"/>
</dbReference>
<dbReference type="PROSITE" id="PS00107">
    <property type="entry name" value="PROTEIN_KINASE_ATP"/>
    <property type="match status" value="1"/>
</dbReference>
<gene>
    <name evidence="16" type="ORF">g.54359</name>
</gene>
<keyword evidence="12" id="KW-0460">Magnesium</keyword>
<evidence type="ECO:0000256" key="13">
    <source>
        <dbReference type="PROSITE-ProRule" id="PRU10141"/>
    </source>
</evidence>
<dbReference type="GO" id="GO:0004674">
    <property type="term" value="F:protein serine/threonine kinase activity"/>
    <property type="evidence" value="ECO:0007669"/>
    <property type="project" value="UniProtKB-KW"/>
</dbReference>
<dbReference type="Pfam" id="PF00069">
    <property type="entry name" value="Pkinase"/>
    <property type="match status" value="1"/>
</dbReference>
<dbReference type="InterPro" id="IPR001245">
    <property type="entry name" value="Ser-Thr/Tyr_kinase_cat_dom"/>
</dbReference>
<dbReference type="PANTHER" id="PTHR43289:SF6">
    <property type="entry name" value="SERINE_THREONINE-PROTEIN KINASE NEKL-3"/>
    <property type="match status" value="1"/>
</dbReference>
<protein>
    <recommendedName>
        <fullName evidence="10">NEK6-subfamily protein kinase</fullName>
        <ecNumber evidence="10">2.7.11.34</ecNumber>
    </recommendedName>
</protein>